<keyword evidence="1" id="KW-0812">Transmembrane</keyword>
<keyword evidence="1" id="KW-1133">Transmembrane helix</keyword>
<gene>
    <name evidence="2" type="primary">ATP8</name>
</gene>
<accession>A0A6H0EWV7</accession>
<dbReference type="AlphaFoldDB" id="A0A6H0EWV7"/>
<proteinExistence type="predicted"/>
<geneLocation type="mitochondrion" evidence="2"/>
<evidence type="ECO:0000313" key="2">
    <source>
        <dbReference type="EMBL" id="QIT06473.1"/>
    </source>
</evidence>
<evidence type="ECO:0000256" key="1">
    <source>
        <dbReference type="SAM" id="Phobius"/>
    </source>
</evidence>
<dbReference type="EMBL" id="MK431898">
    <property type="protein sequence ID" value="QIT06473.1"/>
    <property type="molecule type" value="Genomic_DNA"/>
</dbReference>
<reference evidence="2" key="1">
    <citation type="submission" date="2019-01" db="EMBL/GenBank/DDBJ databases">
        <title>Mitochondrial phylogenomics of Collembola.</title>
        <authorList>
            <person name="Sun X."/>
            <person name="Xie Z.-J."/>
            <person name="Dong J."/>
            <person name="Yu D.-Y."/>
        </authorList>
    </citation>
    <scope>NUCLEOTIDE SEQUENCE</scope>
</reference>
<keyword evidence="2" id="KW-0496">Mitochondrion</keyword>
<organism evidence="2">
    <name type="scientific">Novacerus sp. FZ-2019</name>
    <dbReference type="NCBI Taxonomy" id="2585224"/>
    <lineage>
        <taxon>Eukaryota</taxon>
        <taxon>Metazoa</taxon>
        <taxon>Ecdysozoa</taxon>
        <taxon>Arthropoda</taxon>
        <taxon>Hexapoda</taxon>
        <taxon>Collembola</taxon>
        <taxon>Entomobryomorpha</taxon>
        <taxon>Tomoceroidea</taxon>
        <taxon>Tomoceridae</taxon>
        <taxon>Novacerus</taxon>
    </lineage>
</organism>
<protein>
    <submittedName>
        <fullName evidence="2">ATP synthase F0 subunit 8</fullName>
    </submittedName>
</protein>
<feature type="transmembrane region" description="Helical" evidence="1">
    <location>
        <begin position="6"/>
        <end position="29"/>
    </location>
</feature>
<name>A0A6H0EWV7_9HEXA</name>
<sequence length="52" mass="6436">MPQMSPISWTIMFMFIIFLMSMNLSKTFFQFANNNLKKLFKKEKINKILWKW</sequence>
<keyword evidence="1" id="KW-0472">Membrane</keyword>